<accession>A0A9K3GRN9</accession>
<feature type="non-terminal residue" evidence="1">
    <location>
        <position position="1"/>
    </location>
</feature>
<evidence type="ECO:0000313" key="1">
    <source>
        <dbReference type="EMBL" id="GIQ93012.1"/>
    </source>
</evidence>
<gene>
    <name evidence="1" type="ORF">KIPB_017160</name>
</gene>
<organism evidence="1 2">
    <name type="scientific">Kipferlia bialata</name>
    <dbReference type="NCBI Taxonomy" id="797122"/>
    <lineage>
        <taxon>Eukaryota</taxon>
        <taxon>Metamonada</taxon>
        <taxon>Carpediemonas-like organisms</taxon>
        <taxon>Kipferlia</taxon>
    </lineage>
</organism>
<feature type="non-terminal residue" evidence="1">
    <location>
        <position position="61"/>
    </location>
</feature>
<keyword evidence="2" id="KW-1185">Reference proteome</keyword>
<proteinExistence type="predicted"/>
<dbReference type="Proteomes" id="UP000265618">
    <property type="component" value="Unassembled WGS sequence"/>
</dbReference>
<evidence type="ECO:0000313" key="2">
    <source>
        <dbReference type="Proteomes" id="UP000265618"/>
    </source>
</evidence>
<reference evidence="1 2" key="1">
    <citation type="journal article" date="2018" name="PLoS ONE">
        <title>The draft genome of Kipferlia bialata reveals reductive genome evolution in fornicate parasites.</title>
        <authorList>
            <person name="Tanifuji G."/>
            <person name="Takabayashi S."/>
            <person name="Kume K."/>
            <person name="Takagi M."/>
            <person name="Nakayama T."/>
            <person name="Kamikawa R."/>
            <person name="Inagaki Y."/>
            <person name="Hashimoto T."/>
        </authorList>
    </citation>
    <scope>NUCLEOTIDE SEQUENCE [LARGE SCALE GENOMIC DNA]</scope>
    <source>
        <strain evidence="1">NY0173</strain>
    </source>
</reference>
<sequence>FSLSPSTPLFLTTSMSFLSPSVAGRSPGVPGSSLRQSDTARNFSMEDFQSMSTVFSHTNMT</sequence>
<name>A0A9K3GRN9_9EUKA</name>
<protein>
    <submittedName>
        <fullName evidence="1">Uncharacterized protein</fullName>
    </submittedName>
</protein>
<dbReference type="AlphaFoldDB" id="A0A9K3GRN9"/>
<comment type="caution">
    <text evidence="1">The sequence shown here is derived from an EMBL/GenBank/DDBJ whole genome shotgun (WGS) entry which is preliminary data.</text>
</comment>
<dbReference type="EMBL" id="BDIP01011185">
    <property type="protein sequence ID" value="GIQ93012.1"/>
    <property type="molecule type" value="Genomic_DNA"/>
</dbReference>